<reference evidence="1" key="1">
    <citation type="submission" date="2022-11" db="EMBL/GenBank/DDBJ databases">
        <title>Centuries of genome instability and evolution in soft-shell clam transmissible cancer (bioRxiv).</title>
        <authorList>
            <person name="Hart S.F.M."/>
            <person name="Yonemitsu M.A."/>
            <person name="Giersch R.M."/>
            <person name="Beal B.F."/>
            <person name="Arriagada G."/>
            <person name="Davis B.W."/>
            <person name="Ostrander E.A."/>
            <person name="Goff S.P."/>
            <person name="Metzger M.J."/>
        </authorList>
    </citation>
    <scope>NUCLEOTIDE SEQUENCE</scope>
    <source>
        <strain evidence="1">MELC-2E11</strain>
        <tissue evidence="1">Siphon/mantle</tissue>
    </source>
</reference>
<evidence type="ECO:0000313" key="2">
    <source>
        <dbReference type="Proteomes" id="UP001164746"/>
    </source>
</evidence>
<dbReference type="Proteomes" id="UP001164746">
    <property type="component" value="Chromosome 1"/>
</dbReference>
<proteinExistence type="predicted"/>
<organism evidence="1 2">
    <name type="scientific">Mya arenaria</name>
    <name type="common">Soft-shell clam</name>
    <dbReference type="NCBI Taxonomy" id="6604"/>
    <lineage>
        <taxon>Eukaryota</taxon>
        <taxon>Metazoa</taxon>
        <taxon>Spiralia</taxon>
        <taxon>Lophotrochozoa</taxon>
        <taxon>Mollusca</taxon>
        <taxon>Bivalvia</taxon>
        <taxon>Autobranchia</taxon>
        <taxon>Heteroconchia</taxon>
        <taxon>Euheterodonta</taxon>
        <taxon>Imparidentia</taxon>
        <taxon>Neoheterodontei</taxon>
        <taxon>Myida</taxon>
        <taxon>Myoidea</taxon>
        <taxon>Myidae</taxon>
        <taxon>Mya</taxon>
    </lineage>
</organism>
<dbReference type="EMBL" id="CP111012">
    <property type="protein sequence ID" value="WAQ93970.1"/>
    <property type="molecule type" value="Genomic_DNA"/>
</dbReference>
<name>A0ABY7DC74_MYAAR</name>
<evidence type="ECO:0000313" key="1">
    <source>
        <dbReference type="EMBL" id="WAQ93970.1"/>
    </source>
</evidence>
<accession>A0ABY7DC74</accession>
<sequence>MENEEYFNFIIEVFHHHRAGFRIYHNNKWGTVCDDSFQLINIGVTDRLNYSYFYWTLSMPDTANAVLTVRISLNGELGTVCDYSFQTVHVGVLRNDNNKASSKSEDHCWSKTYYNNTSREINKDRPAWKSFKTLWSDVLGRFYEEKSKQYLGENPSVVSEILLNLVRRILLVYVTVNMISVMDENTSYTAADEYLILITFVTEEFVLLFSMDLLKIDDMDEETMEDAEEALSRMSEDIVE</sequence>
<protein>
    <submittedName>
        <fullName evidence="1">Uncharacterized protein</fullName>
    </submittedName>
</protein>
<keyword evidence="2" id="KW-1185">Reference proteome</keyword>
<gene>
    <name evidence="1" type="ORF">MAR_006441</name>
</gene>